<evidence type="ECO:0000256" key="5">
    <source>
        <dbReference type="ARBA" id="ARBA00023136"/>
    </source>
</evidence>
<dbReference type="GO" id="GO:0022857">
    <property type="term" value="F:transmembrane transporter activity"/>
    <property type="evidence" value="ECO:0007669"/>
    <property type="project" value="InterPro"/>
</dbReference>
<dbReference type="PROSITE" id="PS50850">
    <property type="entry name" value="MFS"/>
    <property type="match status" value="1"/>
</dbReference>
<accession>A0A1E5NEP9</accession>
<keyword evidence="2" id="KW-1003">Cell membrane</keyword>
<dbReference type="EMBL" id="MDCO01000009">
    <property type="protein sequence ID" value="OEJ14650.1"/>
    <property type="molecule type" value="Genomic_DNA"/>
</dbReference>
<evidence type="ECO:0000256" key="4">
    <source>
        <dbReference type="ARBA" id="ARBA00022989"/>
    </source>
</evidence>
<feature type="transmembrane region" description="Helical" evidence="6">
    <location>
        <begin position="42"/>
        <end position="62"/>
    </location>
</feature>
<feature type="transmembrane region" description="Helical" evidence="6">
    <location>
        <begin position="334"/>
        <end position="351"/>
    </location>
</feature>
<evidence type="ECO:0000256" key="2">
    <source>
        <dbReference type="ARBA" id="ARBA00022475"/>
    </source>
</evidence>
<evidence type="ECO:0000259" key="7">
    <source>
        <dbReference type="PROSITE" id="PS50850"/>
    </source>
</evidence>
<feature type="transmembrane region" description="Helical" evidence="6">
    <location>
        <begin position="201"/>
        <end position="222"/>
    </location>
</feature>
<dbReference type="Proteomes" id="UP000095247">
    <property type="component" value="Unassembled WGS sequence"/>
</dbReference>
<evidence type="ECO:0000256" key="6">
    <source>
        <dbReference type="SAM" id="Phobius"/>
    </source>
</evidence>
<dbReference type="SUPFAM" id="SSF103473">
    <property type="entry name" value="MFS general substrate transporter"/>
    <property type="match status" value="1"/>
</dbReference>
<feature type="transmembrane region" description="Helical" evidence="6">
    <location>
        <begin position="95"/>
        <end position="116"/>
    </location>
</feature>
<evidence type="ECO:0000313" key="8">
    <source>
        <dbReference type="EMBL" id="OEJ14650.1"/>
    </source>
</evidence>
<dbReference type="InterPro" id="IPR036259">
    <property type="entry name" value="MFS_trans_sf"/>
</dbReference>
<dbReference type="InterPro" id="IPR050189">
    <property type="entry name" value="MFS_Efflux_Transporters"/>
</dbReference>
<evidence type="ECO:0000256" key="1">
    <source>
        <dbReference type="ARBA" id="ARBA00004651"/>
    </source>
</evidence>
<protein>
    <submittedName>
        <fullName evidence="8">MFS transporter</fullName>
    </submittedName>
</protein>
<feature type="transmembrane region" description="Helical" evidence="6">
    <location>
        <begin position="158"/>
        <end position="180"/>
    </location>
</feature>
<dbReference type="PANTHER" id="PTHR43124:SF3">
    <property type="entry name" value="CHLORAMPHENICOL EFFLUX PUMP RV0191"/>
    <property type="match status" value="1"/>
</dbReference>
<dbReference type="InterPro" id="IPR011701">
    <property type="entry name" value="MFS"/>
</dbReference>
<feature type="transmembrane region" description="Helical" evidence="6">
    <location>
        <begin position="237"/>
        <end position="255"/>
    </location>
</feature>
<dbReference type="InterPro" id="IPR020846">
    <property type="entry name" value="MFS_dom"/>
</dbReference>
<feature type="domain" description="Major facilitator superfamily (MFS) profile" evidence="7">
    <location>
        <begin position="4"/>
        <end position="379"/>
    </location>
</feature>
<dbReference type="Pfam" id="PF07690">
    <property type="entry name" value="MFS_1"/>
    <property type="match status" value="1"/>
</dbReference>
<feature type="transmembrane region" description="Helical" evidence="6">
    <location>
        <begin position="267"/>
        <end position="284"/>
    </location>
</feature>
<name>A0A1E5NEP9_9SPIR</name>
<keyword evidence="5 6" id="KW-0472">Membrane</keyword>
<evidence type="ECO:0000313" key="9">
    <source>
        <dbReference type="Proteomes" id="UP000095247"/>
    </source>
</evidence>
<feature type="transmembrane region" description="Helical" evidence="6">
    <location>
        <begin position="128"/>
        <end position="146"/>
    </location>
</feature>
<organism evidence="8 9">
    <name type="scientific">Brachyspira hampsonii</name>
    <dbReference type="NCBI Taxonomy" id="1287055"/>
    <lineage>
        <taxon>Bacteria</taxon>
        <taxon>Pseudomonadati</taxon>
        <taxon>Spirochaetota</taxon>
        <taxon>Spirochaetia</taxon>
        <taxon>Brachyspirales</taxon>
        <taxon>Brachyspiraceae</taxon>
        <taxon>Brachyspira</taxon>
    </lineage>
</organism>
<gene>
    <name evidence="8" type="ORF">BFL38_07350</name>
</gene>
<dbReference type="PANTHER" id="PTHR43124">
    <property type="entry name" value="PURINE EFFLUX PUMP PBUE"/>
    <property type="match status" value="1"/>
</dbReference>
<keyword evidence="3 6" id="KW-0812">Transmembrane</keyword>
<keyword evidence="4 6" id="KW-1133">Transmembrane helix</keyword>
<proteinExistence type="predicted"/>
<feature type="transmembrane region" description="Helical" evidence="6">
    <location>
        <begin position="357"/>
        <end position="374"/>
    </location>
</feature>
<dbReference type="GO" id="GO:0005886">
    <property type="term" value="C:plasma membrane"/>
    <property type="evidence" value="ECO:0007669"/>
    <property type="project" value="UniProtKB-SubCell"/>
</dbReference>
<sequence>MPFAIFMLTFSAFGIGTSEYVIMGLLSEVARDLNISIPKAGTLVSMYAMGVVVGAPLLAILTMKLSRKITLIFLMIMFIVGNILCALAPNYNFLMAARVLAALCHGTFFGIASVVASDMAGENKRSQAIAIVFMGVSLANILGVPIGTHIGEQFGWRATFYLVSAIGVLAILALIVSIPSKLPMPSGDVISEFKILRHRRVFIPLLLSVLTSASLFTIFTYIDPILQKVTMVNKETVIKVLFYIGAGLTIGTFVGGKLGDKSLMKSLISIMILMIIIQIIMLYVNTKLIPMIIDLIAWSIGGFAICPMLQSLVVEQAKGAPNLASTFNQSSFNLGNAIGAKYGGILISFGVQYKDLSMYAAIIMIIAITLTLYFRHYIKHKVNNNN</sequence>
<comment type="caution">
    <text evidence="8">The sequence shown here is derived from an EMBL/GenBank/DDBJ whole genome shotgun (WGS) entry which is preliminary data.</text>
</comment>
<dbReference type="AlphaFoldDB" id="A0A1E5NEP9"/>
<evidence type="ECO:0000256" key="3">
    <source>
        <dbReference type="ARBA" id="ARBA00022692"/>
    </source>
</evidence>
<dbReference type="Gene3D" id="1.20.1250.20">
    <property type="entry name" value="MFS general substrate transporter like domains"/>
    <property type="match status" value="1"/>
</dbReference>
<dbReference type="CDD" id="cd17324">
    <property type="entry name" value="MFS_NepI_like"/>
    <property type="match status" value="1"/>
</dbReference>
<comment type="subcellular location">
    <subcellularLocation>
        <location evidence="1">Cell membrane</location>
        <topology evidence="1">Multi-pass membrane protein</topology>
    </subcellularLocation>
</comment>
<feature type="transmembrane region" description="Helical" evidence="6">
    <location>
        <begin position="69"/>
        <end position="89"/>
    </location>
</feature>
<feature type="transmembrane region" description="Helical" evidence="6">
    <location>
        <begin position="296"/>
        <end position="314"/>
    </location>
</feature>
<reference evidence="8 9" key="1">
    <citation type="submission" date="2016-08" db="EMBL/GenBank/DDBJ databases">
        <title>Characterization and recognition of Brachyspira hampsonii sp. nov., a novel intestinal spirochete that is pathogenic to pigs.</title>
        <authorList>
            <person name="Mirajkar N."/>
            <person name="La T."/>
            <person name="Phillips N."/>
            <person name="Hampson D."/>
            <person name="Gebhart C."/>
        </authorList>
    </citation>
    <scope>NUCLEOTIDE SEQUENCE [LARGE SCALE GENOMIC DNA]</scope>
    <source>
        <strain evidence="8 9">P280/1</strain>
    </source>
</reference>
<dbReference type="RefSeq" id="WP_069726162.1">
    <property type="nucleotide sequence ID" value="NZ_MDCO01000009.1"/>
</dbReference>